<feature type="repeat" description="NHL" evidence="2">
    <location>
        <begin position="278"/>
        <end position="310"/>
    </location>
</feature>
<dbReference type="InterPro" id="IPR050952">
    <property type="entry name" value="TRIM-NHL_E3_ligases"/>
</dbReference>
<dbReference type="SUPFAM" id="SSF47986">
    <property type="entry name" value="DEATH domain"/>
    <property type="match status" value="1"/>
</dbReference>
<dbReference type="PROSITE" id="PS50168">
    <property type="entry name" value="DED"/>
    <property type="match status" value="1"/>
</dbReference>
<evidence type="ECO:0000313" key="5">
    <source>
        <dbReference type="EMBL" id="CAF0823225.1"/>
    </source>
</evidence>
<dbReference type="GO" id="GO:0008270">
    <property type="term" value="F:zinc ion binding"/>
    <property type="evidence" value="ECO:0007669"/>
    <property type="project" value="UniProtKB-KW"/>
</dbReference>
<feature type="transmembrane region" description="Helical" evidence="3">
    <location>
        <begin position="184"/>
        <end position="203"/>
    </location>
</feature>
<dbReference type="OrthoDB" id="10039644at2759"/>
<keyword evidence="3" id="KW-1133">Transmembrane helix</keyword>
<feature type="repeat" description="NHL" evidence="2">
    <location>
        <begin position="516"/>
        <end position="545"/>
    </location>
</feature>
<dbReference type="EMBL" id="CAJNOR010000161">
    <property type="protein sequence ID" value="CAF0823225.1"/>
    <property type="molecule type" value="Genomic_DNA"/>
</dbReference>
<dbReference type="SUPFAM" id="SSF101898">
    <property type="entry name" value="NHL repeat"/>
    <property type="match status" value="1"/>
</dbReference>
<protein>
    <recommendedName>
        <fullName evidence="4">DED domain-containing protein</fullName>
    </recommendedName>
</protein>
<dbReference type="Proteomes" id="UP000663852">
    <property type="component" value="Unassembled WGS sequence"/>
</dbReference>
<evidence type="ECO:0000313" key="8">
    <source>
        <dbReference type="Proteomes" id="UP000663852"/>
    </source>
</evidence>
<dbReference type="InterPro" id="IPR001258">
    <property type="entry name" value="NHL_repeat"/>
</dbReference>
<sequence>MDDSTVRSLLLKLQDRLSDRDRECLHFYLGSTVPRRVRDDFSLSGNLRLMESLFEQNKISGNSVSFLIQALKEIKCYDAVNLLKEHAKKMRLNGCVNQPENDLLMTLPDLLYEPIPDVDNKKSERAMESEDEYATVELDSIHHNNPKNIEEISMVVYKAEMSEFQTIAKVKSEPNLKERSGKRMFWIIPISFLCYTVLLFYSVKNRSSINQYDNKLEQLEILEKRSADTLQLLRYRVKSLKEEVPSLRSSWVDIHPNATWSQSGSIVAGGYDAGSDVKQLDSPVGLYVDSDETIYVADRNNHRISVWAKGADRGEIVVGGNKTHQLQYPYDVIFDEETNSVITFDGYMARAVRWFRQKGISEQLLATNIDGRGGTMDDEGTLYISHGLAHEVRRYRIGDIEGTIVAGGHEKGSSNSQLNTPTCVFIDRNHSLYVSDTANHRVMKWEKGARQGTVVAGNGSAGNDLAQLRHPEGIVIDQLGTVYVSDTGNHRIMKWPRGAIQGTIIVDSTSQPNSIRLPYGLAFDPHGNLYITEYANHRVQKFPIQQPTH</sequence>
<organism evidence="6 8">
    <name type="scientific">Adineta ricciae</name>
    <name type="common">Rotifer</name>
    <dbReference type="NCBI Taxonomy" id="249248"/>
    <lineage>
        <taxon>Eukaryota</taxon>
        <taxon>Metazoa</taxon>
        <taxon>Spiralia</taxon>
        <taxon>Gnathifera</taxon>
        <taxon>Rotifera</taxon>
        <taxon>Eurotatoria</taxon>
        <taxon>Bdelloidea</taxon>
        <taxon>Adinetida</taxon>
        <taxon>Adinetidae</taxon>
        <taxon>Adineta</taxon>
    </lineage>
</organism>
<dbReference type="AlphaFoldDB" id="A0A814SJK7"/>
<proteinExistence type="predicted"/>
<feature type="domain" description="DED" evidence="4">
    <location>
        <begin position="5"/>
        <end position="85"/>
    </location>
</feature>
<accession>A0A814SJK7</accession>
<dbReference type="CDD" id="cd05819">
    <property type="entry name" value="NHL"/>
    <property type="match status" value="1"/>
</dbReference>
<gene>
    <name evidence="6" type="ORF">EDS130_LOCUS22516</name>
    <name evidence="5" type="ORF">XAT740_LOCUS4070</name>
</gene>
<keyword evidence="3" id="KW-0472">Membrane</keyword>
<evidence type="ECO:0000256" key="3">
    <source>
        <dbReference type="SAM" id="Phobius"/>
    </source>
</evidence>
<dbReference type="Pfam" id="PF01436">
    <property type="entry name" value="NHL"/>
    <property type="match status" value="3"/>
</dbReference>
<evidence type="ECO:0000259" key="4">
    <source>
        <dbReference type="PROSITE" id="PS50168"/>
    </source>
</evidence>
<name>A0A814SJK7_ADIRI</name>
<evidence type="ECO:0000313" key="6">
    <source>
        <dbReference type="EMBL" id="CAF1149194.1"/>
    </source>
</evidence>
<dbReference type="PROSITE" id="PS51125">
    <property type="entry name" value="NHL"/>
    <property type="match status" value="3"/>
</dbReference>
<dbReference type="EMBL" id="CAJNOJ010000118">
    <property type="protein sequence ID" value="CAF1149194.1"/>
    <property type="molecule type" value="Genomic_DNA"/>
</dbReference>
<dbReference type="InterPro" id="IPR011029">
    <property type="entry name" value="DEATH-like_dom_sf"/>
</dbReference>
<dbReference type="PANTHER" id="PTHR24104">
    <property type="entry name" value="E3 UBIQUITIN-PROTEIN LIGASE NHLRC1-RELATED"/>
    <property type="match status" value="1"/>
</dbReference>
<dbReference type="Gene3D" id="2.120.10.30">
    <property type="entry name" value="TolB, C-terminal domain"/>
    <property type="match status" value="2"/>
</dbReference>
<evidence type="ECO:0000256" key="1">
    <source>
        <dbReference type="ARBA" id="ARBA00022737"/>
    </source>
</evidence>
<dbReference type="InterPro" id="IPR011042">
    <property type="entry name" value="6-blade_b-propeller_TolB-like"/>
</dbReference>
<reference evidence="6" key="1">
    <citation type="submission" date="2021-02" db="EMBL/GenBank/DDBJ databases">
        <authorList>
            <person name="Nowell W R."/>
        </authorList>
    </citation>
    <scope>NUCLEOTIDE SEQUENCE</scope>
</reference>
<feature type="repeat" description="NHL" evidence="2">
    <location>
        <begin position="459"/>
        <end position="498"/>
    </location>
</feature>
<evidence type="ECO:0000313" key="7">
    <source>
        <dbReference type="Proteomes" id="UP000663828"/>
    </source>
</evidence>
<comment type="caution">
    <text evidence="6">The sequence shown here is derived from an EMBL/GenBank/DDBJ whole genome shotgun (WGS) entry which is preliminary data.</text>
</comment>
<dbReference type="Gene3D" id="1.10.533.10">
    <property type="entry name" value="Death Domain, Fas"/>
    <property type="match status" value="1"/>
</dbReference>
<dbReference type="Proteomes" id="UP000663828">
    <property type="component" value="Unassembled WGS sequence"/>
</dbReference>
<keyword evidence="1" id="KW-0677">Repeat</keyword>
<evidence type="ECO:0000256" key="2">
    <source>
        <dbReference type="PROSITE-ProRule" id="PRU00504"/>
    </source>
</evidence>
<dbReference type="PANTHER" id="PTHR24104:SF25">
    <property type="entry name" value="PROTEIN LIN-41"/>
    <property type="match status" value="1"/>
</dbReference>
<keyword evidence="3" id="KW-0812">Transmembrane</keyword>
<dbReference type="GO" id="GO:0042981">
    <property type="term" value="P:regulation of apoptotic process"/>
    <property type="evidence" value="ECO:0007669"/>
    <property type="project" value="InterPro"/>
</dbReference>
<keyword evidence="7" id="KW-1185">Reference proteome</keyword>
<dbReference type="InterPro" id="IPR001875">
    <property type="entry name" value="DED_dom"/>
</dbReference>
<dbReference type="Gene3D" id="2.40.10.500">
    <property type="match status" value="1"/>
</dbReference>